<feature type="region of interest" description="Disordered" evidence="1">
    <location>
        <begin position="48"/>
        <end position="76"/>
    </location>
</feature>
<accession>A0AAW2EAE6</accession>
<gene>
    <name evidence="2" type="ORF">PUN28_020723</name>
</gene>
<evidence type="ECO:0000313" key="3">
    <source>
        <dbReference type="Proteomes" id="UP001430953"/>
    </source>
</evidence>
<proteinExistence type="predicted"/>
<dbReference type="EMBL" id="JADYXP020000037">
    <property type="protein sequence ID" value="KAL0098767.1"/>
    <property type="molecule type" value="Genomic_DNA"/>
</dbReference>
<evidence type="ECO:0000313" key="2">
    <source>
        <dbReference type="EMBL" id="KAL0098767.1"/>
    </source>
</evidence>
<protein>
    <submittedName>
        <fullName evidence="2">Uncharacterized protein</fullName>
    </submittedName>
</protein>
<reference evidence="2 3" key="1">
    <citation type="submission" date="2023-03" db="EMBL/GenBank/DDBJ databases">
        <title>High recombination rates correlate with genetic variation in Cardiocondyla obscurior ants.</title>
        <authorList>
            <person name="Errbii M."/>
        </authorList>
    </citation>
    <scope>NUCLEOTIDE SEQUENCE [LARGE SCALE GENOMIC DNA]</scope>
    <source>
        <strain evidence="2">Alpha-2009</strain>
        <tissue evidence="2">Whole body</tissue>
    </source>
</reference>
<comment type="caution">
    <text evidence="2">The sequence shown here is derived from an EMBL/GenBank/DDBJ whole genome shotgun (WGS) entry which is preliminary data.</text>
</comment>
<feature type="compositionally biased region" description="Polar residues" evidence="1">
    <location>
        <begin position="58"/>
        <end position="76"/>
    </location>
</feature>
<evidence type="ECO:0000256" key="1">
    <source>
        <dbReference type="SAM" id="MobiDB-lite"/>
    </source>
</evidence>
<keyword evidence="3" id="KW-1185">Reference proteome</keyword>
<dbReference type="AlphaFoldDB" id="A0AAW2EAE6"/>
<dbReference type="Proteomes" id="UP001430953">
    <property type="component" value="Unassembled WGS sequence"/>
</dbReference>
<sequence length="120" mass="13294">MSQDDCCDLYLIPQIIPPLVYSVIPESPDSSPSYSPTLPISPILPTLSTNKTFHDGNDNTSASEQNTDIPSSPQNSNTYMQLLDRIALQYGHPPTVPIMLLEPCIFPKCCKSMSLRLNLR</sequence>
<organism evidence="2 3">
    <name type="scientific">Cardiocondyla obscurior</name>
    <dbReference type="NCBI Taxonomy" id="286306"/>
    <lineage>
        <taxon>Eukaryota</taxon>
        <taxon>Metazoa</taxon>
        <taxon>Ecdysozoa</taxon>
        <taxon>Arthropoda</taxon>
        <taxon>Hexapoda</taxon>
        <taxon>Insecta</taxon>
        <taxon>Pterygota</taxon>
        <taxon>Neoptera</taxon>
        <taxon>Endopterygota</taxon>
        <taxon>Hymenoptera</taxon>
        <taxon>Apocrita</taxon>
        <taxon>Aculeata</taxon>
        <taxon>Formicoidea</taxon>
        <taxon>Formicidae</taxon>
        <taxon>Myrmicinae</taxon>
        <taxon>Cardiocondyla</taxon>
    </lineage>
</organism>
<name>A0AAW2EAE6_9HYME</name>